<dbReference type="SUPFAM" id="SSF50978">
    <property type="entry name" value="WD40 repeat-like"/>
    <property type="match status" value="1"/>
</dbReference>
<dbReference type="PANTHER" id="PTHR19924:SF26">
    <property type="entry name" value="U3 SMALL NUCLEOLAR RNA-ASSOCIATED PROTEIN 15 HOMOLOG"/>
    <property type="match status" value="1"/>
</dbReference>
<gene>
    <name evidence="5" type="ORF">Fot_41428</name>
</gene>
<keyword evidence="2" id="KW-0853">WD repeat</keyword>
<dbReference type="Pfam" id="PF00400">
    <property type="entry name" value="WD40"/>
    <property type="match status" value="1"/>
</dbReference>
<dbReference type="AlphaFoldDB" id="A0ABD1RI90"/>
<comment type="caution">
    <text evidence="5">The sequence shown here is derived from an EMBL/GenBank/DDBJ whole genome shotgun (WGS) entry which is preliminary data.</text>
</comment>
<evidence type="ECO:0000313" key="6">
    <source>
        <dbReference type="Proteomes" id="UP001604277"/>
    </source>
</evidence>
<dbReference type="SMART" id="SM00320">
    <property type="entry name" value="WD40"/>
    <property type="match status" value="4"/>
</dbReference>
<keyword evidence="4" id="KW-0539">Nucleus</keyword>
<evidence type="ECO:0000256" key="1">
    <source>
        <dbReference type="ARBA" id="ARBA00004604"/>
    </source>
</evidence>
<reference evidence="6" key="1">
    <citation type="submission" date="2024-07" db="EMBL/GenBank/DDBJ databases">
        <title>Two chromosome-level genome assemblies of Korean endemic species Abeliophyllum distichum and Forsythia ovata (Oleaceae).</title>
        <authorList>
            <person name="Jang H."/>
        </authorList>
    </citation>
    <scope>NUCLEOTIDE SEQUENCE [LARGE SCALE GENOMIC DNA]</scope>
</reference>
<name>A0ABD1RI90_9LAMI</name>
<keyword evidence="3" id="KW-0677">Repeat</keyword>
<evidence type="ECO:0000256" key="2">
    <source>
        <dbReference type="ARBA" id="ARBA00022574"/>
    </source>
</evidence>
<dbReference type="GO" id="GO:0005730">
    <property type="term" value="C:nucleolus"/>
    <property type="evidence" value="ECO:0007669"/>
    <property type="project" value="UniProtKB-SubCell"/>
</dbReference>
<proteinExistence type="predicted"/>
<evidence type="ECO:0000256" key="4">
    <source>
        <dbReference type="ARBA" id="ARBA00023242"/>
    </source>
</evidence>
<dbReference type="InterPro" id="IPR036322">
    <property type="entry name" value="WD40_repeat_dom_sf"/>
</dbReference>
<dbReference type="Gene3D" id="2.130.10.10">
    <property type="entry name" value="YVTN repeat-like/Quinoprotein amine dehydrogenase"/>
    <property type="match status" value="2"/>
</dbReference>
<dbReference type="Proteomes" id="UP001604277">
    <property type="component" value="Unassembled WGS sequence"/>
</dbReference>
<protein>
    <submittedName>
        <fullName evidence="5">Protein SLOW WALKER 1</fullName>
    </submittedName>
</protein>
<dbReference type="PANTHER" id="PTHR19924">
    <property type="entry name" value="UTP15 U3 SMALL NUCLEOLAR RNA-ASSOCIATED PROTEIN 15 FAMILY MEMBER"/>
    <property type="match status" value="1"/>
</dbReference>
<organism evidence="5 6">
    <name type="scientific">Forsythia ovata</name>
    <dbReference type="NCBI Taxonomy" id="205694"/>
    <lineage>
        <taxon>Eukaryota</taxon>
        <taxon>Viridiplantae</taxon>
        <taxon>Streptophyta</taxon>
        <taxon>Embryophyta</taxon>
        <taxon>Tracheophyta</taxon>
        <taxon>Spermatophyta</taxon>
        <taxon>Magnoliopsida</taxon>
        <taxon>eudicotyledons</taxon>
        <taxon>Gunneridae</taxon>
        <taxon>Pentapetalae</taxon>
        <taxon>asterids</taxon>
        <taxon>lamiids</taxon>
        <taxon>Lamiales</taxon>
        <taxon>Oleaceae</taxon>
        <taxon>Forsythieae</taxon>
        <taxon>Forsythia</taxon>
    </lineage>
</organism>
<dbReference type="InterPro" id="IPR001680">
    <property type="entry name" value="WD40_rpt"/>
</dbReference>
<evidence type="ECO:0000313" key="5">
    <source>
        <dbReference type="EMBL" id="KAL2488136.1"/>
    </source>
</evidence>
<dbReference type="InterPro" id="IPR015943">
    <property type="entry name" value="WD40/YVTN_repeat-like_dom_sf"/>
</dbReference>
<comment type="subcellular location">
    <subcellularLocation>
        <location evidence="1">Nucleus</location>
        <location evidence="1">Nucleolus</location>
    </subcellularLocation>
</comment>
<dbReference type="EMBL" id="JBFOLJ010000012">
    <property type="protein sequence ID" value="KAL2488136.1"/>
    <property type="molecule type" value="Genomic_DNA"/>
</dbReference>
<sequence>MAVHRNVELATSVAFRCDEKLLIVGDLIGTVYVFDAKSRTHLHCLKGHSAEAHLVPNPRTDDKFYLFCGGDDSVVKYWDVTTKTCLFDLLGHKDYVRCRNASLVRDDMFASGSCDHNIRIWVVRGSNSGYVMELNTEKPVESMLYLSSRGLIATAGGNFVKIWDVIGSGKLLYSMESHNNTQHN</sequence>
<accession>A0ABD1RI90</accession>
<evidence type="ECO:0000256" key="3">
    <source>
        <dbReference type="ARBA" id="ARBA00022737"/>
    </source>
</evidence>
<keyword evidence="6" id="KW-1185">Reference proteome</keyword>